<evidence type="ECO:0008006" key="3">
    <source>
        <dbReference type="Google" id="ProtNLM"/>
    </source>
</evidence>
<proteinExistence type="predicted"/>
<dbReference type="EMBL" id="WNWM01000002">
    <property type="protein sequence ID" value="MUI16328.1"/>
    <property type="molecule type" value="Genomic_DNA"/>
</dbReference>
<dbReference type="Pfam" id="PF05638">
    <property type="entry name" value="T6SS_HCP"/>
    <property type="match status" value="1"/>
</dbReference>
<accession>A0A6I3XV13</accession>
<protein>
    <recommendedName>
        <fullName evidence="3">Type VI secretion system tube protein Hcp</fullName>
    </recommendedName>
</protein>
<evidence type="ECO:0000313" key="2">
    <source>
        <dbReference type="Proteomes" id="UP000431684"/>
    </source>
</evidence>
<dbReference type="InterPro" id="IPR008514">
    <property type="entry name" value="T6SS_Hcp"/>
</dbReference>
<dbReference type="OrthoDB" id="4826285at2"/>
<dbReference type="RefSeq" id="WP_155711899.1">
    <property type="nucleotide sequence ID" value="NZ_BMWU01000023.1"/>
</dbReference>
<name>A0A6I3XV13_9BURK</name>
<dbReference type="Proteomes" id="UP000431684">
    <property type="component" value="Unassembled WGS sequence"/>
</dbReference>
<dbReference type="Gene3D" id="2.30.110.20">
    <property type="entry name" value="Hcp1-like"/>
    <property type="match status" value="1"/>
</dbReference>
<dbReference type="SUPFAM" id="SSF141452">
    <property type="entry name" value="Hcp1-like"/>
    <property type="match status" value="1"/>
</dbReference>
<keyword evidence="2" id="KW-1185">Reference proteome</keyword>
<sequence>MTMHSYLRIDGVPGGSVDSGYEGWIACDSVSWSLRGAAPAGGYSEIRFVKLEDSASPLLARLCLAETPVAAAHFDFLRVDAQGERVKCYEIALENLLVANVATAHLHESAPTETVVLRFANATLTHSGQEDDPG</sequence>
<dbReference type="AlphaFoldDB" id="A0A6I3XV13"/>
<dbReference type="InterPro" id="IPR036624">
    <property type="entry name" value="Hcp1-lik_sf"/>
</dbReference>
<comment type="caution">
    <text evidence="1">The sequence shown here is derived from an EMBL/GenBank/DDBJ whole genome shotgun (WGS) entry which is preliminary data.</text>
</comment>
<reference evidence="1 2" key="1">
    <citation type="submission" date="2019-11" db="EMBL/GenBank/DDBJ databases">
        <title>Draft Genome Sequences of Six Type Strains of the Genus Massilia.</title>
        <authorList>
            <person name="Miess H."/>
            <person name="Frediansyah A."/>
            <person name="Goeker M."/>
            <person name="Gross H."/>
        </authorList>
    </citation>
    <scope>NUCLEOTIDE SEQUENCE [LARGE SCALE GENOMIC DNA]</scope>
    <source>
        <strain evidence="1 2">DSM 17513</strain>
    </source>
</reference>
<evidence type="ECO:0000313" key="1">
    <source>
        <dbReference type="EMBL" id="MUI16328.1"/>
    </source>
</evidence>
<gene>
    <name evidence="1" type="ORF">GJV26_28295</name>
</gene>
<organism evidence="1 2">
    <name type="scientific">Pseudoduganella dura</name>
    <dbReference type="NCBI Taxonomy" id="321982"/>
    <lineage>
        <taxon>Bacteria</taxon>
        <taxon>Pseudomonadati</taxon>
        <taxon>Pseudomonadota</taxon>
        <taxon>Betaproteobacteria</taxon>
        <taxon>Burkholderiales</taxon>
        <taxon>Oxalobacteraceae</taxon>
        <taxon>Telluria group</taxon>
        <taxon>Pseudoduganella</taxon>
    </lineage>
</organism>